<accession>A0ABD2PY04</accession>
<organism evidence="1 2">
    <name type="scientific">Cichlidogyrus casuarinus</name>
    <dbReference type="NCBI Taxonomy" id="1844966"/>
    <lineage>
        <taxon>Eukaryota</taxon>
        <taxon>Metazoa</taxon>
        <taxon>Spiralia</taxon>
        <taxon>Lophotrochozoa</taxon>
        <taxon>Platyhelminthes</taxon>
        <taxon>Monogenea</taxon>
        <taxon>Monopisthocotylea</taxon>
        <taxon>Dactylogyridea</taxon>
        <taxon>Ancyrocephalidae</taxon>
        <taxon>Cichlidogyrus</taxon>
    </lineage>
</organism>
<gene>
    <name evidence="1" type="ORF">Ciccas_009601</name>
</gene>
<reference evidence="1 2" key="1">
    <citation type="submission" date="2024-11" db="EMBL/GenBank/DDBJ databases">
        <title>Adaptive evolution of stress response genes in parasites aligns with host niche diversity.</title>
        <authorList>
            <person name="Hahn C."/>
            <person name="Resl P."/>
        </authorList>
    </citation>
    <scope>NUCLEOTIDE SEQUENCE [LARGE SCALE GENOMIC DNA]</scope>
    <source>
        <strain evidence="1">EGGRZ-B1_66</strain>
        <tissue evidence="1">Body</tissue>
    </source>
</reference>
<proteinExistence type="predicted"/>
<dbReference type="EMBL" id="JBJKFK010002003">
    <property type="protein sequence ID" value="KAL3311812.1"/>
    <property type="molecule type" value="Genomic_DNA"/>
</dbReference>
<comment type="caution">
    <text evidence="1">The sequence shown here is derived from an EMBL/GenBank/DDBJ whole genome shotgun (WGS) entry which is preliminary data.</text>
</comment>
<dbReference type="AlphaFoldDB" id="A0ABD2PY04"/>
<protein>
    <submittedName>
        <fullName evidence="1">Uncharacterized protein</fullName>
    </submittedName>
</protein>
<dbReference type="Proteomes" id="UP001626550">
    <property type="component" value="Unassembled WGS sequence"/>
</dbReference>
<keyword evidence="2" id="KW-1185">Reference proteome</keyword>
<sequence>MYLHASAETATGGDGRPPEARFGLLENEYHVVGINVRGEKVEFRTLSHWRRPGCGWLPRVIISRV</sequence>
<evidence type="ECO:0000313" key="2">
    <source>
        <dbReference type="Proteomes" id="UP001626550"/>
    </source>
</evidence>
<name>A0ABD2PY04_9PLAT</name>
<evidence type="ECO:0000313" key="1">
    <source>
        <dbReference type="EMBL" id="KAL3311812.1"/>
    </source>
</evidence>